<evidence type="ECO:0000313" key="1">
    <source>
        <dbReference type="EMBL" id="GGB00798.1"/>
    </source>
</evidence>
<gene>
    <name evidence="1" type="ORF">GCM10011491_31240</name>
</gene>
<sequence>MWTPDPSTIITAEAKQAQAMTAMVSTYRAAIQSLIDARAMEKQYDSGATLASYVNSTVPQWAAEANAFVAWRDQVWAYALAELDKVQAGERGQPTVEAFLAELPVFEWPDAA</sequence>
<dbReference type="AlphaFoldDB" id="A0A916SJJ6"/>
<accession>A0A916SJJ6</accession>
<evidence type="ECO:0000313" key="2">
    <source>
        <dbReference type="Proteomes" id="UP000646478"/>
    </source>
</evidence>
<dbReference type="EMBL" id="BMHH01000013">
    <property type="protein sequence ID" value="GGB00798.1"/>
    <property type="molecule type" value="Genomic_DNA"/>
</dbReference>
<reference evidence="1" key="2">
    <citation type="submission" date="2020-09" db="EMBL/GenBank/DDBJ databases">
        <authorList>
            <person name="Sun Q."/>
            <person name="Zhou Y."/>
        </authorList>
    </citation>
    <scope>NUCLEOTIDE SEQUENCE</scope>
    <source>
        <strain evidence="1">CGMCC 1.15082</strain>
    </source>
</reference>
<dbReference type="RefSeq" id="WP_188825119.1">
    <property type="nucleotide sequence ID" value="NZ_BMHH01000013.1"/>
</dbReference>
<protein>
    <submittedName>
        <fullName evidence="1">Uncharacterized protein</fullName>
    </submittedName>
</protein>
<reference evidence="1" key="1">
    <citation type="journal article" date="2014" name="Int. J. Syst. Evol. Microbiol.">
        <title>Complete genome sequence of Corynebacterium casei LMG S-19264T (=DSM 44701T), isolated from a smear-ripened cheese.</title>
        <authorList>
            <consortium name="US DOE Joint Genome Institute (JGI-PGF)"/>
            <person name="Walter F."/>
            <person name="Albersmeier A."/>
            <person name="Kalinowski J."/>
            <person name="Ruckert C."/>
        </authorList>
    </citation>
    <scope>NUCLEOTIDE SEQUENCE</scope>
    <source>
        <strain evidence="1">CGMCC 1.15082</strain>
    </source>
</reference>
<name>A0A916SJJ6_9HYPH</name>
<dbReference type="Proteomes" id="UP000646478">
    <property type="component" value="Unassembled WGS sequence"/>
</dbReference>
<proteinExistence type="predicted"/>
<keyword evidence="2" id="KW-1185">Reference proteome</keyword>
<comment type="caution">
    <text evidence="1">The sequence shown here is derived from an EMBL/GenBank/DDBJ whole genome shotgun (WGS) entry which is preliminary data.</text>
</comment>
<organism evidence="1 2">
    <name type="scientific">Brucella endophytica</name>
    <dbReference type="NCBI Taxonomy" id="1963359"/>
    <lineage>
        <taxon>Bacteria</taxon>
        <taxon>Pseudomonadati</taxon>
        <taxon>Pseudomonadota</taxon>
        <taxon>Alphaproteobacteria</taxon>
        <taxon>Hyphomicrobiales</taxon>
        <taxon>Brucellaceae</taxon>
        <taxon>Brucella/Ochrobactrum group</taxon>
        <taxon>Brucella</taxon>
    </lineage>
</organism>